<sequence length="49" mass="5271">MDINQLLASFASAFSQDNRHITLAIDSDTAGPEQLLPQTLDGEEGVSRP</sequence>
<evidence type="ECO:0000256" key="1">
    <source>
        <dbReference type="SAM" id="MobiDB-lite"/>
    </source>
</evidence>
<evidence type="ECO:0000313" key="3">
    <source>
        <dbReference type="Proteomes" id="UP000254029"/>
    </source>
</evidence>
<accession>A0AAX2M3K9</accession>
<dbReference type="RefSeq" id="WP_165691434.1">
    <property type="nucleotide sequence ID" value="NZ_JBHMEH010000027.1"/>
</dbReference>
<evidence type="ECO:0000313" key="2">
    <source>
        <dbReference type="EMBL" id="SUX31055.1"/>
    </source>
</evidence>
<name>A0AAX2M3K9_CHRVL</name>
<gene>
    <name evidence="2" type="ORF">NCTC8684_00076</name>
</gene>
<organism evidence="2 3">
    <name type="scientific">Chromobacterium violaceum</name>
    <dbReference type="NCBI Taxonomy" id="536"/>
    <lineage>
        <taxon>Bacteria</taxon>
        <taxon>Pseudomonadati</taxon>
        <taxon>Pseudomonadota</taxon>
        <taxon>Betaproteobacteria</taxon>
        <taxon>Neisseriales</taxon>
        <taxon>Chromobacteriaceae</taxon>
        <taxon>Chromobacterium</taxon>
    </lineage>
</organism>
<comment type="caution">
    <text evidence="2">The sequence shown here is derived from an EMBL/GenBank/DDBJ whole genome shotgun (WGS) entry which is preliminary data.</text>
</comment>
<dbReference type="AlphaFoldDB" id="A0AAX2M3K9"/>
<dbReference type="EMBL" id="UIGR01000001">
    <property type="protein sequence ID" value="SUX31055.1"/>
    <property type="molecule type" value="Genomic_DNA"/>
</dbReference>
<reference evidence="2 3" key="1">
    <citation type="submission" date="2018-06" db="EMBL/GenBank/DDBJ databases">
        <authorList>
            <consortium name="Pathogen Informatics"/>
            <person name="Doyle S."/>
        </authorList>
    </citation>
    <scope>NUCLEOTIDE SEQUENCE [LARGE SCALE GENOMIC DNA]</scope>
    <source>
        <strain evidence="2 3">NCTC8684</strain>
    </source>
</reference>
<feature type="region of interest" description="Disordered" evidence="1">
    <location>
        <begin position="26"/>
        <end position="49"/>
    </location>
</feature>
<dbReference type="Proteomes" id="UP000254029">
    <property type="component" value="Unassembled WGS sequence"/>
</dbReference>
<proteinExistence type="predicted"/>
<protein>
    <submittedName>
        <fullName evidence="2">Uncharacterized protein</fullName>
    </submittedName>
</protein>